<evidence type="ECO:0000256" key="1">
    <source>
        <dbReference type="SAM" id="MobiDB-lite"/>
    </source>
</evidence>
<organism evidence="2">
    <name type="scientific">Poeciliopsis prolifica</name>
    <name type="common">blackstripe livebearer</name>
    <dbReference type="NCBI Taxonomy" id="188132"/>
    <lineage>
        <taxon>Eukaryota</taxon>
        <taxon>Metazoa</taxon>
        <taxon>Chordata</taxon>
        <taxon>Craniata</taxon>
        <taxon>Vertebrata</taxon>
        <taxon>Euteleostomi</taxon>
        <taxon>Actinopterygii</taxon>
        <taxon>Neopterygii</taxon>
        <taxon>Teleostei</taxon>
        <taxon>Neoteleostei</taxon>
        <taxon>Acanthomorphata</taxon>
        <taxon>Ovalentaria</taxon>
        <taxon>Atherinomorphae</taxon>
        <taxon>Cyprinodontiformes</taxon>
        <taxon>Poeciliidae</taxon>
        <taxon>Poeciliinae</taxon>
        <taxon>Poeciliopsis</taxon>
    </lineage>
</organism>
<name>A0A0S7ERP7_9TELE</name>
<accession>A0A0S7ERP7</accession>
<reference evidence="2" key="1">
    <citation type="submission" date="2014-12" db="EMBL/GenBank/DDBJ databases">
        <title>Parallel Evolution in Life History Adaptation Evident in the Tissue-Specific Poeciliopsis prolifica transcriptome.</title>
        <authorList>
            <person name="Jue N.K."/>
            <person name="Foley R.J."/>
            <person name="Obergfell C."/>
            <person name="Reznick D.N."/>
            <person name="O'Neill R.J."/>
            <person name="O'Neill M.J."/>
        </authorList>
    </citation>
    <scope>NUCLEOTIDE SEQUENCE</scope>
</reference>
<gene>
    <name evidence="2" type="primary">PPUP7344</name>
</gene>
<sequence>MWQLVANMCQAQPGPTSCDQAMENADRISFPLSPRRPLSMLLCLTHAFLTEISCFRQTPRKRETERKRTGSLIPDSSFIQTVQENHSLHSICTSAPSPQTEDSSDFTD</sequence>
<protein>
    <submittedName>
        <fullName evidence="2">PPUP7344</fullName>
    </submittedName>
</protein>
<feature type="region of interest" description="Disordered" evidence="1">
    <location>
        <begin position="89"/>
        <end position="108"/>
    </location>
</feature>
<dbReference type="EMBL" id="GBYX01474580">
    <property type="protein sequence ID" value="JAO07084.1"/>
    <property type="molecule type" value="Transcribed_RNA"/>
</dbReference>
<evidence type="ECO:0000313" key="2">
    <source>
        <dbReference type="EMBL" id="JAO07084.1"/>
    </source>
</evidence>
<dbReference type="AlphaFoldDB" id="A0A0S7ERP7"/>
<feature type="compositionally biased region" description="Polar residues" evidence="1">
    <location>
        <begin position="89"/>
        <end position="101"/>
    </location>
</feature>
<proteinExistence type="predicted"/>